<name>A0AAD4E4U6_9AGAM</name>
<keyword evidence="3" id="KW-1185">Reference proteome</keyword>
<dbReference type="Proteomes" id="UP001195769">
    <property type="component" value="Unassembled WGS sequence"/>
</dbReference>
<sequence length="131" mass="14754">MSPSYTMIGPRNPWLIGFGETPPDPTRMLTYNATPQKHRPANSDGKKIPPSNLEDHCDAYNFRYPCCLCADGGGRGAYVESAVYSWWNKDTKKADWTPPASILEEHQSFTDWMKKSGKYYLLNSSGPTKSK</sequence>
<gene>
    <name evidence="2" type="ORF">F5891DRAFT_980949</name>
</gene>
<evidence type="ECO:0000256" key="1">
    <source>
        <dbReference type="SAM" id="MobiDB-lite"/>
    </source>
</evidence>
<dbReference type="EMBL" id="JABBWK010000031">
    <property type="protein sequence ID" value="KAG1899721.1"/>
    <property type="molecule type" value="Genomic_DNA"/>
</dbReference>
<organism evidence="2 3">
    <name type="scientific">Suillus fuscotomentosus</name>
    <dbReference type="NCBI Taxonomy" id="1912939"/>
    <lineage>
        <taxon>Eukaryota</taxon>
        <taxon>Fungi</taxon>
        <taxon>Dikarya</taxon>
        <taxon>Basidiomycota</taxon>
        <taxon>Agaricomycotina</taxon>
        <taxon>Agaricomycetes</taxon>
        <taxon>Agaricomycetidae</taxon>
        <taxon>Boletales</taxon>
        <taxon>Suillineae</taxon>
        <taxon>Suillaceae</taxon>
        <taxon>Suillus</taxon>
    </lineage>
</organism>
<dbReference type="RefSeq" id="XP_041225297.1">
    <property type="nucleotide sequence ID" value="XM_041377060.1"/>
</dbReference>
<accession>A0AAD4E4U6</accession>
<reference evidence="2" key="1">
    <citation type="journal article" date="2020" name="New Phytol.">
        <title>Comparative genomics reveals dynamic genome evolution in host specialist ectomycorrhizal fungi.</title>
        <authorList>
            <person name="Lofgren L.A."/>
            <person name="Nguyen N.H."/>
            <person name="Vilgalys R."/>
            <person name="Ruytinx J."/>
            <person name="Liao H.L."/>
            <person name="Branco S."/>
            <person name="Kuo A."/>
            <person name="LaButti K."/>
            <person name="Lipzen A."/>
            <person name="Andreopoulos W."/>
            <person name="Pangilinan J."/>
            <person name="Riley R."/>
            <person name="Hundley H."/>
            <person name="Na H."/>
            <person name="Barry K."/>
            <person name="Grigoriev I.V."/>
            <person name="Stajich J.E."/>
            <person name="Kennedy P.G."/>
        </authorList>
    </citation>
    <scope>NUCLEOTIDE SEQUENCE</scope>
    <source>
        <strain evidence="2">FC203</strain>
    </source>
</reference>
<dbReference type="AlphaFoldDB" id="A0AAD4E4U6"/>
<dbReference type="GeneID" id="64671358"/>
<proteinExistence type="predicted"/>
<evidence type="ECO:0000313" key="3">
    <source>
        <dbReference type="Proteomes" id="UP001195769"/>
    </source>
</evidence>
<comment type="caution">
    <text evidence="2">The sequence shown here is derived from an EMBL/GenBank/DDBJ whole genome shotgun (WGS) entry which is preliminary data.</text>
</comment>
<feature type="region of interest" description="Disordered" evidence="1">
    <location>
        <begin position="25"/>
        <end position="50"/>
    </location>
</feature>
<protein>
    <submittedName>
        <fullName evidence="2">Uncharacterized protein</fullName>
    </submittedName>
</protein>
<evidence type="ECO:0000313" key="2">
    <source>
        <dbReference type="EMBL" id="KAG1899721.1"/>
    </source>
</evidence>